<dbReference type="InterPro" id="IPR035628">
    <property type="entry name" value="TcpC_C"/>
</dbReference>
<reference evidence="2" key="2">
    <citation type="submission" date="2020-09" db="EMBL/GenBank/DDBJ databases">
        <authorList>
            <person name="Sun Q."/>
            <person name="Zhou Y."/>
        </authorList>
    </citation>
    <scope>NUCLEOTIDE SEQUENCE</scope>
    <source>
        <strain evidence="2">CGMCC 1.15454</strain>
    </source>
</reference>
<gene>
    <name evidence="2" type="primary">yddB</name>
    <name evidence="2" type="ORF">GCM10011409_35840</name>
</gene>
<evidence type="ECO:0000256" key="1">
    <source>
        <dbReference type="SAM" id="Phobius"/>
    </source>
</evidence>
<evidence type="ECO:0000313" key="3">
    <source>
        <dbReference type="Proteomes" id="UP000621492"/>
    </source>
</evidence>
<keyword evidence="1" id="KW-1133">Transmembrane helix</keyword>
<sequence length="348" mass="40785">MSIKDKFKKNKVIGKIEQIERPKKEKSHVRKDTSTSTAFFIWSLILGMLFLAIVSVLLSINTRSTLNETNRLVEANENEEVIEEIPVESAHEFLSNFIKEYINVPNESDALQERANKLKEYMVFNDTFNNEKNPLYNLEEVKGTRQLESFNLFHIEDEGNRNLFQYKVTFKNELKTEIEKEVTKGKGKEKKKEIEVETETEEKKTSLLLNIPIVYENGLFSVQSVPYFTQIPSLVGNIEYEMPAIDLKEYNGNEKENINEFLNTFFEKYATEPVDEMAYLMDDPQTLNGSFLFEDIRNLKIYVDGDHYKTLMEVVFRDELTNIEQVNPVEMTISKNGRNFYVEKFIYK</sequence>
<organism evidence="2 3">
    <name type="scientific">Lentibacillus populi</name>
    <dbReference type="NCBI Taxonomy" id="1827502"/>
    <lineage>
        <taxon>Bacteria</taxon>
        <taxon>Bacillati</taxon>
        <taxon>Bacillota</taxon>
        <taxon>Bacilli</taxon>
        <taxon>Bacillales</taxon>
        <taxon>Bacillaceae</taxon>
        <taxon>Lentibacillus</taxon>
    </lineage>
</organism>
<dbReference type="CDD" id="cd16386">
    <property type="entry name" value="TcpC_N"/>
    <property type="match status" value="1"/>
</dbReference>
<comment type="caution">
    <text evidence="2">The sequence shown here is derived from an EMBL/GenBank/DDBJ whole genome shotgun (WGS) entry which is preliminary data.</text>
</comment>
<keyword evidence="3" id="KW-1185">Reference proteome</keyword>
<dbReference type="AlphaFoldDB" id="A0A9W5X6Y4"/>
<keyword evidence="1" id="KW-0472">Membrane</keyword>
<dbReference type="Pfam" id="PF12642">
    <property type="entry name" value="TpcC"/>
    <property type="match status" value="1"/>
</dbReference>
<keyword evidence="1" id="KW-0812">Transmembrane</keyword>
<protein>
    <recommendedName>
        <fullName evidence="4">Conjugal transfer protein</fullName>
    </recommendedName>
</protein>
<evidence type="ECO:0008006" key="4">
    <source>
        <dbReference type="Google" id="ProtNLM"/>
    </source>
</evidence>
<dbReference type="RefSeq" id="WP_188725623.1">
    <property type="nucleotide sequence ID" value="NZ_BMJD01000038.1"/>
</dbReference>
<dbReference type="InterPro" id="IPR024735">
    <property type="entry name" value="TcpC"/>
</dbReference>
<accession>A0A9W5X6Y4</accession>
<reference evidence="2" key="1">
    <citation type="journal article" date="2014" name="Int. J. Syst. Evol. Microbiol.">
        <title>Complete genome sequence of Corynebacterium casei LMG S-19264T (=DSM 44701T), isolated from a smear-ripened cheese.</title>
        <authorList>
            <consortium name="US DOE Joint Genome Institute (JGI-PGF)"/>
            <person name="Walter F."/>
            <person name="Albersmeier A."/>
            <person name="Kalinowski J."/>
            <person name="Ruckert C."/>
        </authorList>
    </citation>
    <scope>NUCLEOTIDE SEQUENCE</scope>
    <source>
        <strain evidence="2">CGMCC 1.15454</strain>
    </source>
</reference>
<proteinExistence type="predicted"/>
<feature type="transmembrane region" description="Helical" evidence="1">
    <location>
        <begin position="39"/>
        <end position="60"/>
    </location>
</feature>
<dbReference type="EMBL" id="BMJD01000038">
    <property type="protein sequence ID" value="GGB55040.1"/>
    <property type="molecule type" value="Genomic_DNA"/>
</dbReference>
<dbReference type="Gene3D" id="3.10.450.540">
    <property type="match status" value="1"/>
</dbReference>
<name>A0A9W5X6Y4_9BACI</name>
<dbReference type="Proteomes" id="UP000621492">
    <property type="component" value="Unassembled WGS sequence"/>
</dbReference>
<evidence type="ECO:0000313" key="2">
    <source>
        <dbReference type="EMBL" id="GGB55040.1"/>
    </source>
</evidence>
<dbReference type="CDD" id="cd16428">
    <property type="entry name" value="TcpC_C"/>
    <property type="match status" value="1"/>
</dbReference>